<accession>A0A1A9WGP7</accession>
<reference evidence="3" key="1">
    <citation type="submission" date="2014-03" db="EMBL/GenBank/DDBJ databases">
        <authorList>
            <person name="Aksoy S."/>
            <person name="Warren W."/>
            <person name="Wilson R.K."/>
        </authorList>
    </citation>
    <scope>NUCLEOTIDE SEQUENCE [LARGE SCALE GENOMIC DNA]</scope>
    <source>
        <strain evidence="3">IAEA</strain>
    </source>
</reference>
<reference evidence="2" key="2">
    <citation type="submission" date="2020-05" db="UniProtKB">
        <authorList>
            <consortium name="EnsemblMetazoa"/>
        </authorList>
    </citation>
    <scope>IDENTIFICATION</scope>
    <source>
        <strain evidence="2">IAEA</strain>
    </source>
</reference>
<dbReference type="AlphaFoldDB" id="A0A1A9WGP7"/>
<keyword evidence="3" id="KW-1185">Reference proteome</keyword>
<evidence type="ECO:0000313" key="3">
    <source>
        <dbReference type="Proteomes" id="UP000091820"/>
    </source>
</evidence>
<evidence type="ECO:0000313" key="2">
    <source>
        <dbReference type="EnsemblMetazoa" id="GBRI019022-PA"/>
    </source>
</evidence>
<keyword evidence="1" id="KW-0732">Signal</keyword>
<organism evidence="2 3">
    <name type="scientific">Glossina brevipalpis</name>
    <dbReference type="NCBI Taxonomy" id="37001"/>
    <lineage>
        <taxon>Eukaryota</taxon>
        <taxon>Metazoa</taxon>
        <taxon>Ecdysozoa</taxon>
        <taxon>Arthropoda</taxon>
        <taxon>Hexapoda</taxon>
        <taxon>Insecta</taxon>
        <taxon>Pterygota</taxon>
        <taxon>Neoptera</taxon>
        <taxon>Endopterygota</taxon>
        <taxon>Diptera</taxon>
        <taxon>Brachycera</taxon>
        <taxon>Muscomorpha</taxon>
        <taxon>Hippoboscoidea</taxon>
        <taxon>Glossinidae</taxon>
        <taxon>Glossina</taxon>
    </lineage>
</organism>
<dbReference type="VEuPathDB" id="VectorBase:GBRI019022"/>
<name>A0A1A9WGP7_9MUSC</name>
<evidence type="ECO:0000256" key="1">
    <source>
        <dbReference type="SAM" id="SignalP"/>
    </source>
</evidence>
<feature type="chain" id="PRO_5008400337" evidence="1">
    <location>
        <begin position="23"/>
        <end position="225"/>
    </location>
</feature>
<dbReference type="STRING" id="37001.A0A1A9WGP7"/>
<proteinExistence type="predicted"/>
<sequence>MNYLITTTFFLTSSLLCVNVMADDVTQTPSTERLNRGFSYNSPIIKDNYPKPPVKPLPLPVPQVTTGVSPGVPVVGAFFVPLNTFGNNLSGYNYGNYGGSGGSGGFWSGLQNHQPLQQCPLGQFYRCRCENILPRQIDSLEILQQSIQFNHKNEEILNAELSNGLIIHQKTSWKKLPNNQEFQMVQGYYVLKVKEQRYLVIYFDVNEKDYSVQADVKTQPPPTNF</sequence>
<feature type="signal peptide" evidence="1">
    <location>
        <begin position="1"/>
        <end position="22"/>
    </location>
</feature>
<protein>
    <submittedName>
        <fullName evidence="2">Uncharacterized protein</fullName>
    </submittedName>
</protein>
<dbReference type="EnsemblMetazoa" id="GBRI019022-RA">
    <property type="protein sequence ID" value="GBRI019022-PA"/>
    <property type="gene ID" value="GBRI019022"/>
</dbReference>
<dbReference type="Proteomes" id="UP000091820">
    <property type="component" value="Unassembled WGS sequence"/>
</dbReference>